<evidence type="ECO:0000313" key="3">
    <source>
        <dbReference type="Proteomes" id="UP000772434"/>
    </source>
</evidence>
<comment type="caution">
    <text evidence="2">The sequence shown here is derived from an EMBL/GenBank/DDBJ whole genome shotgun (WGS) entry which is preliminary data.</text>
</comment>
<accession>A0A9P5PKW4</accession>
<gene>
    <name evidence="2" type="ORF">BDP27DRAFT_1366661</name>
</gene>
<sequence length="174" mass="18529">MTMQDDDISISSGPGSNDTEEEAPDSAPSSNNQGMGIDSEDERMAKEPTVDDTTSNNVTQATSSFLLGSDPEMGTSTSRKKCKRGPAPNFDLEFVDIQIAHSGRYEVPPNLAEEYENLPGMHEMVASIPPSTGVNIQDSPVMPSSNEMDVNSESAAGSHIGPNQGEPSQHSSRK</sequence>
<feature type="region of interest" description="Disordered" evidence="1">
    <location>
        <begin position="124"/>
        <end position="174"/>
    </location>
</feature>
<feature type="compositionally biased region" description="Polar residues" evidence="1">
    <location>
        <begin position="51"/>
        <end position="66"/>
    </location>
</feature>
<evidence type="ECO:0000313" key="2">
    <source>
        <dbReference type="EMBL" id="KAF9065186.1"/>
    </source>
</evidence>
<reference evidence="2" key="1">
    <citation type="submission" date="2020-11" db="EMBL/GenBank/DDBJ databases">
        <authorList>
            <consortium name="DOE Joint Genome Institute"/>
            <person name="Ahrendt S."/>
            <person name="Riley R."/>
            <person name="Andreopoulos W."/>
            <person name="Labutti K."/>
            <person name="Pangilinan J."/>
            <person name="Ruiz-Duenas F.J."/>
            <person name="Barrasa J.M."/>
            <person name="Sanchez-Garcia M."/>
            <person name="Camarero S."/>
            <person name="Miyauchi S."/>
            <person name="Serrano A."/>
            <person name="Linde D."/>
            <person name="Babiker R."/>
            <person name="Drula E."/>
            <person name="Ayuso-Fernandez I."/>
            <person name="Pacheco R."/>
            <person name="Padilla G."/>
            <person name="Ferreira P."/>
            <person name="Barriuso J."/>
            <person name="Kellner H."/>
            <person name="Castanera R."/>
            <person name="Alfaro M."/>
            <person name="Ramirez L."/>
            <person name="Pisabarro A.G."/>
            <person name="Kuo A."/>
            <person name="Tritt A."/>
            <person name="Lipzen A."/>
            <person name="He G."/>
            <person name="Yan M."/>
            <person name="Ng V."/>
            <person name="Cullen D."/>
            <person name="Martin F."/>
            <person name="Rosso M.-N."/>
            <person name="Henrissat B."/>
            <person name="Hibbett D."/>
            <person name="Martinez A.T."/>
            <person name="Grigoriev I.V."/>
        </authorList>
    </citation>
    <scope>NUCLEOTIDE SEQUENCE</scope>
    <source>
        <strain evidence="2">AH 40177</strain>
    </source>
</reference>
<dbReference type="Proteomes" id="UP000772434">
    <property type="component" value="Unassembled WGS sequence"/>
</dbReference>
<organism evidence="2 3">
    <name type="scientific">Rhodocollybia butyracea</name>
    <dbReference type="NCBI Taxonomy" id="206335"/>
    <lineage>
        <taxon>Eukaryota</taxon>
        <taxon>Fungi</taxon>
        <taxon>Dikarya</taxon>
        <taxon>Basidiomycota</taxon>
        <taxon>Agaricomycotina</taxon>
        <taxon>Agaricomycetes</taxon>
        <taxon>Agaricomycetidae</taxon>
        <taxon>Agaricales</taxon>
        <taxon>Marasmiineae</taxon>
        <taxon>Omphalotaceae</taxon>
        <taxon>Rhodocollybia</taxon>
    </lineage>
</organism>
<protein>
    <submittedName>
        <fullName evidence="2">Uncharacterized protein</fullName>
    </submittedName>
</protein>
<name>A0A9P5PKW4_9AGAR</name>
<feature type="compositionally biased region" description="Polar residues" evidence="1">
    <location>
        <begin position="129"/>
        <end position="155"/>
    </location>
</feature>
<feature type="region of interest" description="Disordered" evidence="1">
    <location>
        <begin position="1"/>
        <end position="86"/>
    </location>
</feature>
<evidence type="ECO:0000256" key="1">
    <source>
        <dbReference type="SAM" id="MobiDB-lite"/>
    </source>
</evidence>
<keyword evidence="3" id="KW-1185">Reference proteome</keyword>
<proteinExistence type="predicted"/>
<dbReference type="AlphaFoldDB" id="A0A9P5PKW4"/>
<dbReference type="EMBL" id="JADNRY010000108">
    <property type="protein sequence ID" value="KAF9065186.1"/>
    <property type="molecule type" value="Genomic_DNA"/>
</dbReference>
<feature type="compositionally biased region" description="Polar residues" evidence="1">
    <location>
        <begin position="165"/>
        <end position="174"/>
    </location>
</feature>